<comment type="caution">
    <text evidence="1">The sequence shown here is derived from an EMBL/GenBank/DDBJ whole genome shotgun (WGS) entry which is preliminary data.</text>
</comment>
<organism evidence="1 2">
    <name type="scientific">Streptomyces thermocarboxydovorans</name>
    <dbReference type="NCBI Taxonomy" id="59298"/>
    <lineage>
        <taxon>Bacteria</taxon>
        <taxon>Bacillati</taxon>
        <taxon>Actinomycetota</taxon>
        <taxon>Actinomycetes</taxon>
        <taxon>Kitasatosporales</taxon>
        <taxon>Streptomycetaceae</taxon>
        <taxon>Streptomyces</taxon>
    </lineage>
</organism>
<dbReference type="InterPro" id="IPR036388">
    <property type="entry name" value="WH-like_DNA-bd_sf"/>
</dbReference>
<sequence length="135" mass="15653">MTVVQEIETRAERETRLDQEAEEVFQLKYQGYTDAQIRRQTGYTRDAIKRRLERARRNLGESTSNDVRTDLERSLDDVIKRTYSLLDEAETVSEKAQLLRVITDTAAKKARLLGVEAPSKLVHSMEQQWDSDDAH</sequence>
<dbReference type="Proteomes" id="UP001500724">
    <property type="component" value="Unassembled WGS sequence"/>
</dbReference>
<dbReference type="RefSeq" id="WP_344007601.1">
    <property type="nucleotide sequence ID" value="NZ_BAAAGU010000103.1"/>
</dbReference>
<evidence type="ECO:0000313" key="2">
    <source>
        <dbReference type="Proteomes" id="UP001500724"/>
    </source>
</evidence>
<gene>
    <name evidence="1" type="ORF">GCM10009535_59070</name>
</gene>
<proteinExistence type="predicted"/>
<reference evidence="2" key="1">
    <citation type="journal article" date="2019" name="Int. J. Syst. Evol. Microbiol.">
        <title>The Global Catalogue of Microorganisms (GCM) 10K type strain sequencing project: providing services to taxonomists for standard genome sequencing and annotation.</title>
        <authorList>
            <consortium name="The Broad Institute Genomics Platform"/>
            <consortium name="The Broad Institute Genome Sequencing Center for Infectious Disease"/>
            <person name="Wu L."/>
            <person name="Ma J."/>
        </authorList>
    </citation>
    <scope>NUCLEOTIDE SEQUENCE [LARGE SCALE GENOMIC DNA]</scope>
    <source>
        <strain evidence="2">JCM 10367</strain>
    </source>
</reference>
<accession>A0ABP3T6N5</accession>
<evidence type="ECO:0008006" key="3">
    <source>
        <dbReference type="Google" id="ProtNLM"/>
    </source>
</evidence>
<keyword evidence="2" id="KW-1185">Reference proteome</keyword>
<evidence type="ECO:0000313" key="1">
    <source>
        <dbReference type="EMBL" id="GAA0671534.1"/>
    </source>
</evidence>
<name>A0ABP3T6N5_9ACTN</name>
<dbReference type="EMBL" id="BAAAGU010000103">
    <property type="protein sequence ID" value="GAA0671534.1"/>
    <property type="molecule type" value="Genomic_DNA"/>
</dbReference>
<protein>
    <recommendedName>
        <fullName evidence="3">RNA polymerase sigma factor 70 region 4 type 2 domain-containing protein</fullName>
    </recommendedName>
</protein>
<dbReference type="Gene3D" id="1.10.10.10">
    <property type="entry name" value="Winged helix-like DNA-binding domain superfamily/Winged helix DNA-binding domain"/>
    <property type="match status" value="1"/>
</dbReference>